<protein>
    <submittedName>
        <fullName evidence="2">Carbohydrate-binding domain-containing protein</fullName>
    </submittedName>
</protein>
<sequence>MKKKSRYVRMSVAVLSLHLLFACSDDSATNSEASTASETTNEAVNEEVTTTISEWVTYSDEDYYTDWKSENPYYIELNGSDADFDSNAPILYQDGVVTIKTGGVFVFSGQLANGQIVVDAEDKNTVKIILNGVEIHSETSSAIHVVNAEKTTISLVEDTENIISDGEQYVFVDASDDEPNAAIFSKSDLTINGSGKLVVNGNYNNGITSKDQLKITGGNLEIVSADDGLMGRDIVAVQAGNIQIEAGGDGIKSTNDEDTTKGNIALEGGTFDIVAGNDGVQAVASLLVDDGVYTIVSGGGSPETIANANSMRGEGQVAPTTETESESFKGLKATKDLIVAGGSFLIDSADDGIHSNDTITIGGGDVTIASGDDGIHADGSITTQGGNITVTKSYEGLEGNAVTIEDGNLHLTATDDGINIAGGNDGSGMDMAQTSSTSDRLLAINGGFTYVNAEGDGLDSNGSITMTNGTVIVNGPTNSGNGALDYDGSFGVSGGTLIAVGSAGMTQSASDTSKQLSVLMSYSETQKAGTLVHLKGSDGNTVITFSPEKDYQSVMISSPTLTTGTSYTLFSGGTATGNELNGLYTDVTYQNGSEIIEFTPTETVTWLNESGITTGGMNGPGGGMNQGGMMNPGGERPERGAQGAMFDSLDEETRAKVEEIMEQQQAGTITRDEAQAQLAELGVEFGTGRP</sequence>
<dbReference type="EMBL" id="JAGKSQ010000007">
    <property type="protein sequence ID" value="MBP3952659.1"/>
    <property type="molecule type" value="Genomic_DNA"/>
</dbReference>
<dbReference type="PROSITE" id="PS51257">
    <property type="entry name" value="PROKAR_LIPOPROTEIN"/>
    <property type="match status" value="1"/>
</dbReference>
<proteinExistence type="predicted"/>
<dbReference type="InterPro" id="IPR025584">
    <property type="entry name" value="Cthe_2159"/>
</dbReference>
<keyword evidence="3" id="KW-1185">Reference proteome</keyword>
<feature type="chain" id="PRO_5038985812" evidence="1">
    <location>
        <begin position="29"/>
        <end position="690"/>
    </location>
</feature>
<evidence type="ECO:0000256" key="1">
    <source>
        <dbReference type="SAM" id="SignalP"/>
    </source>
</evidence>
<keyword evidence="1" id="KW-0732">Signal</keyword>
<dbReference type="Proteomes" id="UP000678228">
    <property type="component" value="Unassembled WGS sequence"/>
</dbReference>
<dbReference type="RefSeq" id="WP_210598515.1">
    <property type="nucleotide sequence ID" value="NZ_JAGKSQ010000007.1"/>
</dbReference>
<accession>A0A940X137</accession>
<feature type="signal peptide" evidence="1">
    <location>
        <begin position="1"/>
        <end position="28"/>
    </location>
</feature>
<evidence type="ECO:0000313" key="2">
    <source>
        <dbReference type="EMBL" id="MBP3952659.1"/>
    </source>
</evidence>
<gene>
    <name evidence="2" type="ORF">J7W16_16180</name>
</gene>
<dbReference type="AlphaFoldDB" id="A0A940X137"/>
<name>A0A940X137_9BACI</name>
<dbReference type="Pfam" id="PF14262">
    <property type="entry name" value="Cthe_2159"/>
    <property type="match status" value="1"/>
</dbReference>
<evidence type="ECO:0000313" key="3">
    <source>
        <dbReference type="Proteomes" id="UP000678228"/>
    </source>
</evidence>
<reference evidence="2" key="1">
    <citation type="submission" date="2021-03" db="EMBL/GenBank/DDBJ databases">
        <title>Bacillus suaedae sp. nov., isolated from Suaeda aralocaspica.</title>
        <authorList>
            <person name="Lei R.F.R."/>
        </authorList>
    </citation>
    <scope>NUCLEOTIDE SEQUENCE</scope>
    <source>
        <strain evidence="2">YZJH907-2</strain>
    </source>
</reference>
<organism evidence="2 3">
    <name type="scientific">Halalkalibacter suaedae</name>
    <dbReference type="NCBI Taxonomy" id="2822140"/>
    <lineage>
        <taxon>Bacteria</taxon>
        <taxon>Bacillati</taxon>
        <taxon>Bacillota</taxon>
        <taxon>Bacilli</taxon>
        <taxon>Bacillales</taxon>
        <taxon>Bacillaceae</taxon>
        <taxon>Halalkalibacter</taxon>
    </lineage>
</organism>
<comment type="caution">
    <text evidence="2">The sequence shown here is derived from an EMBL/GenBank/DDBJ whole genome shotgun (WGS) entry which is preliminary data.</text>
</comment>